<dbReference type="GO" id="GO:0016747">
    <property type="term" value="F:acyltransferase activity, transferring groups other than amino-acyl groups"/>
    <property type="evidence" value="ECO:0007669"/>
    <property type="project" value="InterPro"/>
</dbReference>
<comment type="similarity">
    <text evidence="2">Belongs to the X(+)/potassium ATPases subunit beta family.</text>
</comment>
<accession>A0A177B6T7</accession>
<dbReference type="Pfam" id="PF00091">
    <property type="entry name" value="Tubulin"/>
    <property type="match status" value="1"/>
</dbReference>
<dbReference type="InterPro" id="IPR003008">
    <property type="entry name" value="Tubulin_FtsZ_GTPase"/>
</dbReference>
<keyword evidence="5" id="KW-0493">Microtubule</keyword>
<keyword evidence="14" id="KW-1185">Reference proteome</keyword>
<dbReference type="GO" id="GO:0007017">
    <property type="term" value="P:microtubule-based process"/>
    <property type="evidence" value="ECO:0007669"/>
    <property type="project" value="InterPro"/>
</dbReference>
<dbReference type="PANTHER" id="PTHR11523">
    <property type="entry name" value="SODIUM/POTASSIUM-DEPENDENT ATPASE BETA SUBUNIT"/>
    <property type="match status" value="1"/>
</dbReference>
<dbReference type="InterPro" id="IPR008280">
    <property type="entry name" value="Tub_FtsZ_C"/>
</dbReference>
<proteinExistence type="inferred from homology"/>
<dbReference type="InterPro" id="IPR016181">
    <property type="entry name" value="Acyl_CoA_acyltransferase"/>
</dbReference>
<dbReference type="GO" id="GO:0005890">
    <property type="term" value="C:sodium:potassium-exchanging ATPase complex"/>
    <property type="evidence" value="ECO:0007669"/>
    <property type="project" value="InterPro"/>
</dbReference>
<dbReference type="SMART" id="SM00864">
    <property type="entry name" value="Tubulin"/>
    <property type="match status" value="1"/>
</dbReference>
<evidence type="ECO:0000313" key="14">
    <source>
        <dbReference type="Proteomes" id="UP000078046"/>
    </source>
</evidence>
<dbReference type="Proteomes" id="UP000078046">
    <property type="component" value="Unassembled WGS sequence"/>
</dbReference>
<dbReference type="GO" id="GO:0036376">
    <property type="term" value="P:sodium ion export across plasma membrane"/>
    <property type="evidence" value="ECO:0007669"/>
    <property type="project" value="TreeGrafter"/>
</dbReference>
<dbReference type="SUPFAM" id="SSF55307">
    <property type="entry name" value="Tubulin C-terminal domain-like"/>
    <property type="match status" value="1"/>
</dbReference>
<evidence type="ECO:0000256" key="10">
    <source>
        <dbReference type="ARBA" id="ARBA00023136"/>
    </source>
</evidence>
<dbReference type="CDD" id="cd04301">
    <property type="entry name" value="NAT_SF"/>
    <property type="match status" value="1"/>
</dbReference>
<dbReference type="GO" id="GO:0030007">
    <property type="term" value="P:intracellular potassium ion homeostasis"/>
    <property type="evidence" value="ECO:0007669"/>
    <property type="project" value="TreeGrafter"/>
</dbReference>
<dbReference type="Gene3D" id="3.40.50.1440">
    <property type="entry name" value="Tubulin/FtsZ, GTPase domain"/>
    <property type="match status" value="1"/>
</dbReference>
<evidence type="ECO:0000256" key="11">
    <source>
        <dbReference type="SAM" id="Phobius"/>
    </source>
</evidence>
<evidence type="ECO:0000256" key="9">
    <source>
        <dbReference type="ARBA" id="ARBA00023134"/>
    </source>
</evidence>
<dbReference type="InterPro" id="IPR004057">
    <property type="entry name" value="Epsilon_tubulin"/>
</dbReference>
<keyword evidence="6" id="KW-0547">Nucleotide-binding</keyword>
<dbReference type="AlphaFoldDB" id="A0A177B6T7"/>
<dbReference type="GO" id="GO:0005525">
    <property type="term" value="F:GTP binding"/>
    <property type="evidence" value="ECO:0007669"/>
    <property type="project" value="UniProtKB-KW"/>
</dbReference>
<keyword evidence="9" id="KW-0342">GTP-binding</keyword>
<evidence type="ECO:0000256" key="5">
    <source>
        <dbReference type="ARBA" id="ARBA00022701"/>
    </source>
</evidence>
<dbReference type="InterPro" id="IPR000402">
    <property type="entry name" value="Na/K_ATPase_sub_beta"/>
</dbReference>
<dbReference type="PROSITE" id="PS51186">
    <property type="entry name" value="GNAT"/>
    <property type="match status" value="1"/>
</dbReference>
<dbReference type="GO" id="GO:0005874">
    <property type="term" value="C:microtubule"/>
    <property type="evidence" value="ECO:0007669"/>
    <property type="project" value="UniProtKB-KW"/>
</dbReference>
<evidence type="ECO:0000313" key="13">
    <source>
        <dbReference type="EMBL" id="OAF70009.1"/>
    </source>
</evidence>
<dbReference type="InterPro" id="IPR036525">
    <property type="entry name" value="Tubulin/FtsZ_GTPase_sf"/>
</dbReference>
<keyword evidence="10 11" id="KW-0472">Membrane</keyword>
<evidence type="ECO:0000256" key="8">
    <source>
        <dbReference type="ARBA" id="ARBA00022989"/>
    </source>
</evidence>
<organism evidence="13 14">
    <name type="scientific">Intoshia linei</name>
    <dbReference type="NCBI Taxonomy" id="1819745"/>
    <lineage>
        <taxon>Eukaryota</taxon>
        <taxon>Metazoa</taxon>
        <taxon>Spiralia</taxon>
        <taxon>Lophotrochozoa</taxon>
        <taxon>Mesozoa</taxon>
        <taxon>Orthonectida</taxon>
        <taxon>Rhopaluridae</taxon>
        <taxon>Intoshia</taxon>
    </lineage>
</organism>
<feature type="transmembrane region" description="Helical" evidence="11">
    <location>
        <begin position="716"/>
        <end position="738"/>
    </location>
</feature>
<dbReference type="OrthoDB" id="5912413at2759"/>
<dbReference type="PRINTS" id="PR01161">
    <property type="entry name" value="TUBULIN"/>
</dbReference>
<dbReference type="SUPFAM" id="SSF52490">
    <property type="entry name" value="Tubulin nucleotide-binding domain-like"/>
    <property type="match status" value="1"/>
</dbReference>
<dbReference type="InterPro" id="IPR000217">
    <property type="entry name" value="Tubulin"/>
</dbReference>
<keyword evidence="7" id="KW-0735">Signal-anchor</keyword>
<keyword evidence="8 11" id="KW-1133">Transmembrane helix</keyword>
<comment type="subcellular location">
    <subcellularLocation>
        <location evidence="1">Membrane</location>
        <topology evidence="1">Single-pass type II membrane protein</topology>
    </subcellularLocation>
</comment>
<dbReference type="GO" id="GO:0006883">
    <property type="term" value="P:intracellular sodium ion homeostasis"/>
    <property type="evidence" value="ECO:0007669"/>
    <property type="project" value="TreeGrafter"/>
</dbReference>
<dbReference type="PRINTS" id="PR01519">
    <property type="entry name" value="EPSLNTUBULIN"/>
</dbReference>
<reference evidence="13 14" key="1">
    <citation type="submission" date="2016-04" db="EMBL/GenBank/DDBJ databases">
        <title>The genome of Intoshia linei affirms orthonectids as highly simplified spiralians.</title>
        <authorList>
            <person name="Mikhailov K.V."/>
            <person name="Slusarev G.S."/>
            <person name="Nikitin M.A."/>
            <person name="Logacheva M.D."/>
            <person name="Penin A."/>
            <person name="Aleoshin V."/>
            <person name="Panchin Y.V."/>
        </authorList>
    </citation>
    <scope>NUCLEOTIDE SEQUENCE [LARGE SCALE GENOMIC DNA]</scope>
    <source>
        <strain evidence="13">Intl2013</strain>
        <tissue evidence="13">Whole animal</tissue>
    </source>
</reference>
<evidence type="ECO:0000256" key="7">
    <source>
        <dbReference type="ARBA" id="ARBA00022968"/>
    </source>
</evidence>
<comment type="similarity">
    <text evidence="3">Belongs to the tubulin family.</text>
</comment>
<evidence type="ECO:0000256" key="2">
    <source>
        <dbReference type="ARBA" id="ARBA00005876"/>
    </source>
</evidence>
<gene>
    <name evidence="13" type="ORF">A3Q56_02252</name>
</gene>
<dbReference type="InterPro" id="IPR000182">
    <property type="entry name" value="GNAT_dom"/>
</dbReference>
<dbReference type="PANTHER" id="PTHR11523:SF28">
    <property type="entry name" value="NA_K-ATPASE BETA SUBUNIT ISOFORM 4-RELATED"/>
    <property type="match status" value="1"/>
</dbReference>
<dbReference type="Pfam" id="PF00583">
    <property type="entry name" value="Acetyltransf_1"/>
    <property type="match status" value="1"/>
</dbReference>
<dbReference type="Gene3D" id="2.60.40.1660">
    <property type="entry name" value="Na, k-atpase alpha subunit"/>
    <property type="match status" value="1"/>
</dbReference>
<sequence>MCDIIIHIGQCGAQLAESFWPYYTNIGKIELNDSNYYSNRYSQFYDQRYFKRMILVDSDFKKRNQLNKIANILSFLETERDLLVKNKKLFNYDEICYKGNNQTSLKCWANGYFENSRLLQSTLNSLRQRLDRMSKFTSLLIVHSLAGGMGSGFTSLLLEHLSDYYPGVFKICASVVPQSSGESPLQDYNTLLSLTYLQKYSDCIFWLDNDLFLNNGSKSTQANSFLECNNDMMSPLAALFDPSKIITPSNEAVEIVKSLCPVFNTKIATLCHPTLKQSSGYKSSSSLLDFSETELIRCFKNAKLDNSTVLECICRTPNIEQLENAFWNRSTCNRNLSNPINTLQKCLNSGFSETYGLRKDSAYFLTKYDVIPGKLGNNRFKIKYLTNLSNFKNTVGQKQHFTLALNQSGIIHLIKPKLNKFIQMMENGFYLHWYKKVGCDLSFFNESKQNAYDIIDSYKYIMERRYSHNWYMEIMLSLKYLYANVVYDKDADRLVAAIICSTKLPNDMRCNQEKCLIKSYSNLFMSPQVGYIVSLGVSESHRRHGIASRLLKKYLEHIDNFNKLTGNYFCIYMHTLVDNHAAIQFYLKHGFKNFEIRKDYYNINSTLCDAAILVQYLKPKSTINILFTAFKRFFSNYEQYACPIFLTILLVIYINLFVEIQNRYVAETLDKTDENVEYDHVKYAANELAESIPKRPKFDFWMYIPRKRFISVLKRVLFYSSFYSILAGFFAVLLGIVLSTLDITEPFLSNGTYIMGINPGMDFRPNIDGSFISFTQGEPSEYIHYTALIESFINAYKDEYIDTADLLDCPSDNVDIADNKFCKFDIKRLRQCTKEREYGFKFGKPCVLLKLNKMFNWTPIITKKTHDNMQEFYRNGYFSPDYKNSQFTNFNLVYVTCNGATPFDESNMGKLAYYPTQGFHVKHFPYRNQRGYQQPFVFVEFQNMTNSVAIQIICRVWADNIKHKFTTRSGMVTFQIRLD</sequence>
<evidence type="ECO:0000256" key="3">
    <source>
        <dbReference type="ARBA" id="ARBA00009636"/>
    </source>
</evidence>
<feature type="transmembrane region" description="Helical" evidence="11">
    <location>
        <begin position="640"/>
        <end position="658"/>
    </location>
</feature>
<dbReference type="SUPFAM" id="SSF55729">
    <property type="entry name" value="Acyl-CoA N-acyltransferases (Nat)"/>
    <property type="match status" value="1"/>
</dbReference>
<evidence type="ECO:0000256" key="6">
    <source>
        <dbReference type="ARBA" id="ARBA00022741"/>
    </source>
</evidence>
<feature type="domain" description="N-acetyltransferase" evidence="12">
    <location>
        <begin position="441"/>
        <end position="618"/>
    </location>
</feature>
<evidence type="ECO:0000256" key="1">
    <source>
        <dbReference type="ARBA" id="ARBA00004606"/>
    </source>
</evidence>
<evidence type="ECO:0000256" key="4">
    <source>
        <dbReference type="ARBA" id="ARBA00022692"/>
    </source>
</evidence>
<dbReference type="Pfam" id="PF00287">
    <property type="entry name" value="Na_K-ATPase"/>
    <property type="match status" value="1"/>
</dbReference>
<dbReference type="GO" id="GO:0001671">
    <property type="term" value="F:ATPase activator activity"/>
    <property type="evidence" value="ECO:0007669"/>
    <property type="project" value="TreeGrafter"/>
</dbReference>
<evidence type="ECO:0000259" key="12">
    <source>
        <dbReference type="PROSITE" id="PS51186"/>
    </source>
</evidence>
<keyword evidence="4 11" id="KW-0812">Transmembrane</keyword>
<protein>
    <submittedName>
        <fullName evidence="13">Sodium/potassium-transporting ATPase subunit beta-1</fullName>
    </submittedName>
</protein>
<name>A0A177B6T7_9BILA</name>
<dbReference type="Gene3D" id="3.40.630.30">
    <property type="match status" value="1"/>
</dbReference>
<dbReference type="GO" id="GO:1990573">
    <property type="term" value="P:potassium ion import across plasma membrane"/>
    <property type="evidence" value="ECO:0007669"/>
    <property type="project" value="TreeGrafter"/>
</dbReference>
<comment type="caution">
    <text evidence="13">The sequence shown here is derived from an EMBL/GenBank/DDBJ whole genome shotgun (WGS) entry which is preliminary data.</text>
</comment>
<dbReference type="InterPro" id="IPR038702">
    <property type="entry name" value="Na/K_ATPase_sub_beta_sf"/>
</dbReference>
<dbReference type="EMBL" id="LWCA01000200">
    <property type="protein sequence ID" value="OAF70009.1"/>
    <property type="molecule type" value="Genomic_DNA"/>
</dbReference>